<evidence type="ECO:0000256" key="2">
    <source>
        <dbReference type="ARBA" id="ARBA00022722"/>
    </source>
</evidence>
<dbReference type="PANTHER" id="PTHR30008">
    <property type="entry name" value="EXODEOXYRIBONUCLEASE 7 LARGE SUBUNIT"/>
    <property type="match status" value="1"/>
</dbReference>
<dbReference type="CDD" id="cd04489">
    <property type="entry name" value="ExoVII_LU_OBF"/>
    <property type="match status" value="1"/>
</dbReference>
<protein>
    <submittedName>
        <fullName evidence="7">Uncharacterized protein</fullName>
    </submittedName>
</protein>
<sequence>LLETRFGELWVKGEISDLKRAPSGHLYFTLKDEAGELSAVRFRSRSALLADTDIESGTVVLAFGKLTIYEPRGRYQFVATLIQPVSAGALRLAFEQLKQKLQEEGLFSPDHKVPIPAFPERIGVITSPSGAAIRDIVSVLERRWPSVTVILFPSSVQGNAAPAELRDAVDRAVRFSRDIAPLDSLIIGRGGGSAEDLAAFNDEGLARDIFDCPIPVLSAVGHEIDFSIADFVADQRAPTPSAAAELAVPNRSEVASWLA</sequence>
<evidence type="ECO:0000259" key="6">
    <source>
        <dbReference type="Pfam" id="PF13742"/>
    </source>
</evidence>
<dbReference type="InterPro" id="IPR025824">
    <property type="entry name" value="OB-fold_nuc-bd_dom"/>
</dbReference>
<comment type="caution">
    <text evidence="7">The sequence shown here is derived from an EMBL/GenBank/DDBJ whole genome shotgun (WGS) entry which is preliminary data.</text>
</comment>
<evidence type="ECO:0000256" key="1">
    <source>
        <dbReference type="ARBA" id="ARBA00022490"/>
    </source>
</evidence>
<dbReference type="GO" id="GO:0003676">
    <property type="term" value="F:nucleic acid binding"/>
    <property type="evidence" value="ECO:0007669"/>
    <property type="project" value="InterPro"/>
</dbReference>
<keyword evidence="4" id="KW-0269">Exonuclease</keyword>
<evidence type="ECO:0000313" key="7">
    <source>
        <dbReference type="EMBL" id="GAG14972.1"/>
    </source>
</evidence>
<dbReference type="GO" id="GO:0006308">
    <property type="term" value="P:DNA catabolic process"/>
    <property type="evidence" value="ECO:0007669"/>
    <property type="project" value="InterPro"/>
</dbReference>
<evidence type="ECO:0000259" key="5">
    <source>
        <dbReference type="Pfam" id="PF02601"/>
    </source>
</evidence>
<dbReference type="PANTHER" id="PTHR30008:SF0">
    <property type="entry name" value="EXODEOXYRIBONUCLEASE 7 LARGE SUBUNIT"/>
    <property type="match status" value="1"/>
</dbReference>
<evidence type="ECO:0000256" key="4">
    <source>
        <dbReference type="ARBA" id="ARBA00022839"/>
    </source>
</evidence>
<feature type="non-terminal residue" evidence="7">
    <location>
        <position position="259"/>
    </location>
</feature>
<dbReference type="GO" id="GO:0008855">
    <property type="term" value="F:exodeoxyribonuclease VII activity"/>
    <property type="evidence" value="ECO:0007669"/>
    <property type="project" value="InterPro"/>
</dbReference>
<dbReference type="InterPro" id="IPR020579">
    <property type="entry name" value="Exonuc_VII_lsu_C"/>
</dbReference>
<dbReference type="Pfam" id="PF13742">
    <property type="entry name" value="tRNA_anti_2"/>
    <property type="match status" value="1"/>
</dbReference>
<feature type="domain" description="Exonuclease VII large subunit C-terminal" evidence="5">
    <location>
        <begin position="106"/>
        <end position="258"/>
    </location>
</feature>
<keyword evidence="2" id="KW-0540">Nuclease</keyword>
<keyword evidence="3" id="KW-0378">Hydrolase</keyword>
<keyword evidence="1" id="KW-0963">Cytoplasm</keyword>
<organism evidence="7">
    <name type="scientific">marine sediment metagenome</name>
    <dbReference type="NCBI Taxonomy" id="412755"/>
    <lineage>
        <taxon>unclassified sequences</taxon>
        <taxon>metagenomes</taxon>
        <taxon>ecological metagenomes</taxon>
    </lineage>
</organism>
<dbReference type="NCBIfam" id="TIGR00237">
    <property type="entry name" value="xseA"/>
    <property type="match status" value="1"/>
</dbReference>
<reference evidence="7" key="1">
    <citation type="journal article" date="2014" name="Front. Microbiol.">
        <title>High frequency of phylogenetically diverse reductive dehalogenase-homologous genes in deep subseafloor sedimentary metagenomes.</title>
        <authorList>
            <person name="Kawai M."/>
            <person name="Futagami T."/>
            <person name="Toyoda A."/>
            <person name="Takaki Y."/>
            <person name="Nishi S."/>
            <person name="Hori S."/>
            <person name="Arai W."/>
            <person name="Tsubouchi T."/>
            <person name="Morono Y."/>
            <person name="Uchiyama I."/>
            <person name="Ito T."/>
            <person name="Fujiyama A."/>
            <person name="Inagaki F."/>
            <person name="Takami H."/>
        </authorList>
    </citation>
    <scope>NUCLEOTIDE SEQUENCE</scope>
    <source>
        <strain evidence="7">Expedition CK06-06</strain>
    </source>
</reference>
<dbReference type="InterPro" id="IPR003753">
    <property type="entry name" value="Exonuc_VII_L"/>
</dbReference>
<dbReference type="GO" id="GO:0009318">
    <property type="term" value="C:exodeoxyribonuclease VII complex"/>
    <property type="evidence" value="ECO:0007669"/>
    <property type="project" value="InterPro"/>
</dbReference>
<name>X0VV50_9ZZZZ</name>
<gene>
    <name evidence="7" type="ORF">S01H1_54079</name>
</gene>
<accession>X0VV50</accession>
<dbReference type="Pfam" id="PF02601">
    <property type="entry name" value="Exonuc_VII_L"/>
    <property type="match status" value="1"/>
</dbReference>
<dbReference type="AlphaFoldDB" id="X0VV50"/>
<evidence type="ECO:0000256" key="3">
    <source>
        <dbReference type="ARBA" id="ARBA00022801"/>
    </source>
</evidence>
<feature type="non-terminal residue" evidence="7">
    <location>
        <position position="1"/>
    </location>
</feature>
<dbReference type="EMBL" id="BARS01035062">
    <property type="protein sequence ID" value="GAG14972.1"/>
    <property type="molecule type" value="Genomic_DNA"/>
</dbReference>
<proteinExistence type="predicted"/>
<feature type="domain" description="OB-fold nucleic acid binding" evidence="6">
    <location>
        <begin position="2"/>
        <end position="82"/>
    </location>
</feature>